<evidence type="ECO:0000313" key="2">
    <source>
        <dbReference type="Proteomes" id="UP001465976"/>
    </source>
</evidence>
<comment type="caution">
    <text evidence="1">The sequence shown here is derived from an EMBL/GenBank/DDBJ whole genome shotgun (WGS) entry which is preliminary data.</text>
</comment>
<keyword evidence="2" id="KW-1185">Reference proteome</keyword>
<evidence type="ECO:0000313" key="1">
    <source>
        <dbReference type="EMBL" id="KAL0567492.1"/>
    </source>
</evidence>
<sequence length="132" mass="14907">DDAETSLVFTSLYLFSYPVVNVKPIQKYPTRTLLGRTGSSQDYLYSLSPQPVLHPTKSPIPERNSEEALRRFYTRAHPTTISGSSSSDPSYPMPSFNNIDAGVWTYHYDQPYGSVVAHFEFKAHLNDVEDIS</sequence>
<name>A0ABR3EX54_9AGAR</name>
<gene>
    <name evidence="1" type="ORF">V5O48_014502</name>
</gene>
<dbReference type="Proteomes" id="UP001465976">
    <property type="component" value="Unassembled WGS sequence"/>
</dbReference>
<reference evidence="1 2" key="1">
    <citation type="submission" date="2024-02" db="EMBL/GenBank/DDBJ databases">
        <title>A draft genome for the cacao thread blight pathogen Marasmius crinis-equi.</title>
        <authorList>
            <person name="Cohen S.P."/>
            <person name="Baruah I.K."/>
            <person name="Amoako-Attah I."/>
            <person name="Bukari Y."/>
            <person name="Meinhardt L.W."/>
            <person name="Bailey B.A."/>
        </authorList>
    </citation>
    <scope>NUCLEOTIDE SEQUENCE [LARGE SCALE GENOMIC DNA]</scope>
    <source>
        <strain evidence="1 2">GH-76</strain>
    </source>
</reference>
<accession>A0ABR3EX54</accession>
<feature type="non-terminal residue" evidence="1">
    <location>
        <position position="1"/>
    </location>
</feature>
<protein>
    <submittedName>
        <fullName evidence="1">Uncharacterized protein</fullName>
    </submittedName>
</protein>
<proteinExistence type="predicted"/>
<dbReference type="EMBL" id="JBAHYK010001574">
    <property type="protein sequence ID" value="KAL0567492.1"/>
    <property type="molecule type" value="Genomic_DNA"/>
</dbReference>
<organism evidence="1 2">
    <name type="scientific">Marasmius crinis-equi</name>
    <dbReference type="NCBI Taxonomy" id="585013"/>
    <lineage>
        <taxon>Eukaryota</taxon>
        <taxon>Fungi</taxon>
        <taxon>Dikarya</taxon>
        <taxon>Basidiomycota</taxon>
        <taxon>Agaricomycotina</taxon>
        <taxon>Agaricomycetes</taxon>
        <taxon>Agaricomycetidae</taxon>
        <taxon>Agaricales</taxon>
        <taxon>Marasmiineae</taxon>
        <taxon>Marasmiaceae</taxon>
        <taxon>Marasmius</taxon>
    </lineage>
</organism>